<dbReference type="InterPro" id="IPR000515">
    <property type="entry name" value="MetI-like"/>
</dbReference>
<keyword evidence="10" id="KW-0614">Plasmid</keyword>
<dbReference type="OrthoDB" id="9766870at2"/>
<dbReference type="PANTHER" id="PTHR43386:SF1">
    <property type="entry name" value="D,D-DIPEPTIDE TRANSPORT SYSTEM PERMEASE PROTEIN DDPC-RELATED"/>
    <property type="match status" value="1"/>
</dbReference>
<feature type="transmembrane region" description="Helical" evidence="8">
    <location>
        <begin position="88"/>
        <end position="113"/>
    </location>
</feature>
<dbReference type="SUPFAM" id="SSF161098">
    <property type="entry name" value="MetI-like"/>
    <property type="match status" value="1"/>
</dbReference>
<keyword evidence="5 8" id="KW-1133">Transmembrane helix</keyword>
<geneLocation type="plasmid" evidence="10 11">
    <name>pDEIPE01</name>
</geneLocation>
<dbReference type="PATRIC" id="fig|937777.3.peg.4026"/>
<dbReference type="HOGENOM" id="CLU_028518_1_1_0"/>
<sequence length="289" mass="31253">MSVATLRLRVRDRRPRLPKAFRKPAAHLGLALVIVAVLTALFAPWIAPHSPTESFFDAIQQPPSWRFPFGTDELGRCVLSRVIHGARISLSVALSAVLIGLSIGTLLGLLAGYFRGWLDTILMRVTDVMLAFPEILLTIAIVAILGPDLKNTVLAVGLAAVPVYARTVRSAVLQIRELEYIQAATALGRSERGILLRHILPNVTSPIIVVATVNVGTAILITAGLSYVGLGAQPPTPEWGAMLSASRAYLQNGWWIATFPGLAITMLVIAFNLIGDAARDVLDPRHRQR</sequence>
<dbReference type="InterPro" id="IPR053385">
    <property type="entry name" value="ABC_transport_permease"/>
</dbReference>
<dbReference type="PROSITE" id="PS50928">
    <property type="entry name" value="ABC_TM1"/>
    <property type="match status" value="1"/>
</dbReference>
<dbReference type="Proteomes" id="UP000010467">
    <property type="component" value="Plasmid pDEIPE01"/>
</dbReference>
<keyword evidence="4 8" id="KW-0812">Transmembrane</keyword>
<dbReference type="PANTHER" id="PTHR43386">
    <property type="entry name" value="OLIGOPEPTIDE TRANSPORT SYSTEM PERMEASE PROTEIN APPC"/>
    <property type="match status" value="1"/>
</dbReference>
<evidence type="ECO:0000313" key="10">
    <source>
        <dbReference type="EMBL" id="AFZ69403.1"/>
    </source>
</evidence>
<keyword evidence="11" id="KW-1185">Reference proteome</keyword>
<dbReference type="GO" id="GO:0005886">
    <property type="term" value="C:plasma membrane"/>
    <property type="evidence" value="ECO:0007669"/>
    <property type="project" value="UniProtKB-SubCell"/>
</dbReference>
<dbReference type="Gene3D" id="1.10.3720.10">
    <property type="entry name" value="MetI-like"/>
    <property type="match status" value="1"/>
</dbReference>
<dbReference type="Pfam" id="PF12911">
    <property type="entry name" value="OppC_N"/>
    <property type="match status" value="1"/>
</dbReference>
<dbReference type="AlphaFoldDB" id="L0A690"/>
<dbReference type="RefSeq" id="WP_015231305.1">
    <property type="nucleotide sequence ID" value="NC_019789.1"/>
</dbReference>
<reference evidence="11" key="1">
    <citation type="submission" date="2012-03" db="EMBL/GenBank/DDBJ databases">
        <title>Complete sequence of plasmid 1 of Deinococcus peraridilitoris DSM 19664.</title>
        <authorList>
            <person name="Lucas S."/>
            <person name="Copeland A."/>
            <person name="Lapidus A."/>
            <person name="Glavina del Rio T."/>
            <person name="Dalin E."/>
            <person name="Tice H."/>
            <person name="Bruce D."/>
            <person name="Goodwin L."/>
            <person name="Pitluck S."/>
            <person name="Peters L."/>
            <person name="Mikhailova N."/>
            <person name="Lu M."/>
            <person name="Kyrpides N."/>
            <person name="Mavromatis K."/>
            <person name="Ivanova N."/>
            <person name="Brettin T."/>
            <person name="Detter J.C."/>
            <person name="Han C."/>
            <person name="Larimer F."/>
            <person name="Land M."/>
            <person name="Hauser L."/>
            <person name="Markowitz V."/>
            <person name="Cheng J.-F."/>
            <person name="Hugenholtz P."/>
            <person name="Woyke T."/>
            <person name="Wu D."/>
            <person name="Pukall R."/>
            <person name="Steenblock K."/>
            <person name="Brambilla E."/>
            <person name="Klenk H.-P."/>
            <person name="Eisen J.A."/>
        </authorList>
    </citation>
    <scope>NUCLEOTIDE SEQUENCE [LARGE SCALE GENOMIC DNA]</scope>
    <source>
        <strain evidence="11">DSM 19664 / LMG 22246 / CIP 109416 / KR-200</strain>
        <plasmid evidence="11">Plasmid pDEIPE01</plasmid>
    </source>
</reference>
<evidence type="ECO:0000313" key="11">
    <source>
        <dbReference type="Proteomes" id="UP000010467"/>
    </source>
</evidence>
<feature type="transmembrane region" description="Helical" evidence="8">
    <location>
        <begin position="252"/>
        <end position="275"/>
    </location>
</feature>
<dbReference type="CDD" id="cd06261">
    <property type="entry name" value="TM_PBP2"/>
    <property type="match status" value="1"/>
</dbReference>
<evidence type="ECO:0000256" key="4">
    <source>
        <dbReference type="ARBA" id="ARBA00022692"/>
    </source>
</evidence>
<dbReference type="Pfam" id="PF00528">
    <property type="entry name" value="BPD_transp_1"/>
    <property type="match status" value="1"/>
</dbReference>
<evidence type="ECO:0000256" key="2">
    <source>
        <dbReference type="ARBA" id="ARBA00022448"/>
    </source>
</evidence>
<dbReference type="InterPro" id="IPR025966">
    <property type="entry name" value="OppC_N"/>
</dbReference>
<evidence type="ECO:0000256" key="5">
    <source>
        <dbReference type="ARBA" id="ARBA00022989"/>
    </source>
</evidence>
<keyword evidence="6 8" id="KW-0472">Membrane</keyword>
<accession>L0A690</accession>
<keyword evidence="2 8" id="KW-0813">Transport</keyword>
<evidence type="ECO:0000256" key="6">
    <source>
        <dbReference type="ARBA" id="ARBA00023136"/>
    </source>
</evidence>
<proteinExistence type="inferred from homology"/>
<evidence type="ECO:0000256" key="8">
    <source>
        <dbReference type="RuleBase" id="RU363032"/>
    </source>
</evidence>
<comment type="similarity">
    <text evidence="7">Belongs to the binding-protein-dependent transport system permease family. OppBC subfamily.</text>
</comment>
<dbReference type="InterPro" id="IPR035906">
    <property type="entry name" value="MetI-like_sf"/>
</dbReference>
<protein>
    <submittedName>
        <fullName evidence="10">ABC-type dipeptide/oligopeptide/nickel transport system, permease component</fullName>
    </submittedName>
</protein>
<name>L0A690_DEIPD</name>
<dbReference type="NCBIfam" id="NF045474">
    <property type="entry name" value="Opp2C"/>
    <property type="match status" value="1"/>
</dbReference>
<evidence type="ECO:0000256" key="1">
    <source>
        <dbReference type="ARBA" id="ARBA00004651"/>
    </source>
</evidence>
<comment type="subcellular location">
    <subcellularLocation>
        <location evidence="1 8">Cell membrane</location>
        <topology evidence="1 8">Multi-pass membrane protein</topology>
    </subcellularLocation>
</comment>
<dbReference type="KEGG" id="dpd:Deipe_4009"/>
<evidence type="ECO:0000256" key="3">
    <source>
        <dbReference type="ARBA" id="ARBA00022475"/>
    </source>
</evidence>
<keyword evidence="3" id="KW-1003">Cell membrane</keyword>
<dbReference type="EMBL" id="CP003383">
    <property type="protein sequence ID" value="AFZ69403.1"/>
    <property type="molecule type" value="Genomic_DNA"/>
</dbReference>
<feature type="domain" description="ABC transmembrane type-1" evidence="9">
    <location>
        <begin position="86"/>
        <end position="275"/>
    </location>
</feature>
<feature type="transmembrane region" description="Helical" evidence="8">
    <location>
        <begin position="25"/>
        <end position="47"/>
    </location>
</feature>
<gene>
    <name evidence="10" type="ordered locus">Deipe_4009</name>
</gene>
<evidence type="ECO:0000256" key="7">
    <source>
        <dbReference type="ARBA" id="ARBA00024202"/>
    </source>
</evidence>
<feature type="transmembrane region" description="Helical" evidence="8">
    <location>
        <begin position="207"/>
        <end position="232"/>
    </location>
</feature>
<organism evidence="10 11">
    <name type="scientific">Deinococcus peraridilitoris (strain DSM 19664 / LMG 22246 / CIP 109416 / KR-200)</name>
    <dbReference type="NCBI Taxonomy" id="937777"/>
    <lineage>
        <taxon>Bacteria</taxon>
        <taxon>Thermotogati</taxon>
        <taxon>Deinococcota</taxon>
        <taxon>Deinococci</taxon>
        <taxon>Deinococcales</taxon>
        <taxon>Deinococcaceae</taxon>
        <taxon>Deinococcus</taxon>
    </lineage>
</organism>
<evidence type="ECO:0000259" key="9">
    <source>
        <dbReference type="PROSITE" id="PS50928"/>
    </source>
</evidence>
<dbReference type="InterPro" id="IPR050366">
    <property type="entry name" value="BP-dependent_transpt_permease"/>
</dbReference>
<dbReference type="GO" id="GO:0055085">
    <property type="term" value="P:transmembrane transport"/>
    <property type="evidence" value="ECO:0007669"/>
    <property type="project" value="InterPro"/>
</dbReference>